<protein>
    <recommendedName>
        <fullName evidence="3">DUF35 domain-containing protein</fullName>
    </recommendedName>
</protein>
<dbReference type="Proteomes" id="UP001567572">
    <property type="component" value="Unassembled WGS sequence"/>
</dbReference>
<evidence type="ECO:0008006" key="3">
    <source>
        <dbReference type="Google" id="ProtNLM"/>
    </source>
</evidence>
<name>A0ABD5M3Y5_9EURY</name>
<reference evidence="1 2" key="1">
    <citation type="submission" date="2024-06" db="EMBL/GenBank/DDBJ databases">
        <title>Halorubrum miltondacostae sp. nov., a potential PHA producer isolated from an inland solar saltern in Rio Maior, Portugal.</title>
        <authorList>
            <person name="Albuquerque L."/>
            <person name="Viver T."/>
            <person name="Barroso C."/>
            <person name="Claudino R."/>
            <person name="Galvan M."/>
            <person name="Simoes G."/>
            <person name="Lobo Da Cunha A."/>
            <person name="Egas C."/>
        </authorList>
    </citation>
    <scope>NUCLEOTIDE SEQUENCE [LARGE SCALE GENOMIC DNA]</scope>
    <source>
        <strain evidence="1 2">RMP-11</strain>
    </source>
</reference>
<sequence>MIEEPLMTLPLQCYRCGAEYTYIGKSPHSAQCPACGSSCVPPAGSLTVVNSVHWESANGVAKVWVHSVDERDRPFEFEVAAHGRRGKLVAIKVDGVPINPQVDETLETLPPAVKAQIEAQGITDVDIATVTNSKA</sequence>
<comment type="caution">
    <text evidence="1">The sequence shown here is derived from an EMBL/GenBank/DDBJ whole genome shotgun (WGS) entry which is preliminary data.</text>
</comment>
<dbReference type="RefSeq" id="WP_371163007.1">
    <property type="nucleotide sequence ID" value="NZ_JBEDNX010000007.1"/>
</dbReference>
<proteinExistence type="predicted"/>
<keyword evidence="2" id="KW-1185">Reference proteome</keyword>
<accession>A0ABD5M3Y5</accession>
<gene>
    <name evidence="1" type="ORF">ABNG04_13970</name>
</gene>
<organism evidence="1 2">
    <name type="scientific">Halorubrum miltondacostae</name>
    <dbReference type="NCBI Taxonomy" id="3076378"/>
    <lineage>
        <taxon>Archaea</taxon>
        <taxon>Methanobacteriati</taxon>
        <taxon>Methanobacteriota</taxon>
        <taxon>Stenosarchaea group</taxon>
        <taxon>Halobacteria</taxon>
        <taxon>Halobacteriales</taxon>
        <taxon>Haloferacaceae</taxon>
        <taxon>Halorubrum</taxon>
    </lineage>
</organism>
<evidence type="ECO:0000313" key="1">
    <source>
        <dbReference type="EMBL" id="MEZ3164966.1"/>
    </source>
</evidence>
<dbReference type="EMBL" id="JBEDNY010000005">
    <property type="protein sequence ID" value="MEZ3164966.1"/>
    <property type="molecule type" value="Genomic_DNA"/>
</dbReference>
<evidence type="ECO:0000313" key="2">
    <source>
        <dbReference type="Proteomes" id="UP001567572"/>
    </source>
</evidence>
<dbReference type="AlphaFoldDB" id="A0ABD5M3Y5"/>